<evidence type="ECO:0000256" key="12">
    <source>
        <dbReference type="ARBA" id="ARBA00043086"/>
    </source>
</evidence>
<dbReference type="EMBL" id="CACSLK010027842">
    <property type="protein sequence ID" value="CAA0833774.1"/>
    <property type="molecule type" value="Genomic_DNA"/>
</dbReference>
<evidence type="ECO:0000256" key="9">
    <source>
        <dbReference type="ARBA" id="ARBA00040965"/>
    </source>
</evidence>
<dbReference type="PANTHER" id="PTHR11129">
    <property type="entry name" value="PROTEIN FARNESYLTRANSFERASE ALPHA SUBUNIT/RAB GERANYLGERANYL TRANSFERASE ALPHA SUBUNIT"/>
    <property type="match status" value="1"/>
</dbReference>
<dbReference type="GO" id="GO:0004662">
    <property type="term" value="F:CAAX-protein geranylgeranyltransferase activity"/>
    <property type="evidence" value="ECO:0007669"/>
    <property type="project" value="UniProtKB-EC"/>
</dbReference>
<evidence type="ECO:0000256" key="7">
    <source>
        <dbReference type="ARBA" id="ARBA00022737"/>
    </source>
</evidence>
<dbReference type="Pfam" id="PF01239">
    <property type="entry name" value="PPTA"/>
    <property type="match status" value="2"/>
</dbReference>
<dbReference type="Gene3D" id="1.25.40.120">
    <property type="entry name" value="Protein prenylyltransferase"/>
    <property type="match status" value="1"/>
</dbReference>
<evidence type="ECO:0000256" key="13">
    <source>
        <dbReference type="ARBA" id="ARBA00043219"/>
    </source>
</evidence>
<keyword evidence="8" id="KW-0460">Magnesium</keyword>
<reference evidence="14" key="1">
    <citation type="submission" date="2019-12" db="EMBL/GenBank/DDBJ databases">
        <authorList>
            <person name="Scholes J."/>
        </authorList>
    </citation>
    <scope>NUCLEOTIDE SEQUENCE</scope>
</reference>
<comment type="similarity">
    <text evidence="2">Belongs to the protein prenyltransferase subunit alpha family.</text>
</comment>
<dbReference type="OrthoDB" id="272289at2759"/>
<dbReference type="InterPro" id="IPR002088">
    <property type="entry name" value="Prenyl_trans_a"/>
</dbReference>
<dbReference type="GO" id="GO:0005965">
    <property type="term" value="C:protein farnesyltransferase complex"/>
    <property type="evidence" value="ECO:0007669"/>
    <property type="project" value="TreeGrafter"/>
</dbReference>
<comment type="cofactor">
    <cofactor evidence="1">
        <name>Mg(2+)</name>
        <dbReference type="ChEBI" id="CHEBI:18420"/>
    </cofactor>
</comment>
<evidence type="ECO:0000256" key="2">
    <source>
        <dbReference type="ARBA" id="ARBA00006734"/>
    </source>
</evidence>
<dbReference type="SUPFAM" id="SSF48439">
    <property type="entry name" value="Protein prenylyltransferase"/>
    <property type="match status" value="1"/>
</dbReference>
<keyword evidence="5" id="KW-0637">Prenyltransferase</keyword>
<dbReference type="GO" id="GO:0004660">
    <property type="term" value="F:protein farnesyltransferase activity"/>
    <property type="evidence" value="ECO:0007669"/>
    <property type="project" value="UniProtKB-EC"/>
</dbReference>
<evidence type="ECO:0000256" key="1">
    <source>
        <dbReference type="ARBA" id="ARBA00001946"/>
    </source>
</evidence>
<comment type="caution">
    <text evidence="14">The sequence shown here is derived from an EMBL/GenBank/DDBJ whole genome shotgun (WGS) entry which is preliminary data.</text>
</comment>
<evidence type="ECO:0000256" key="4">
    <source>
        <dbReference type="ARBA" id="ARBA00012702"/>
    </source>
</evidence>
<evidence type="ECO:0000313" key="15">
    <source>
        <dbReference type="Proteomes" id="UP001153555"/>
    </source>
</evidence>
<evidence type="ECO:0000256" key="3">
    <source>
        <dbReference type="ARBA" id="ARBA00012700"/>
    </source>
</evidence>
<accession>A0A9N7RKY7</accession>
<keyword evidence="6" id="KW-0808">Transferase</keyword>
<gene>
    <name evidence="14" type="ORF">SHERM_29030</name>
</gene>
<dbReference type="EC" id="2.5.1.59" evidence="3"/>
<name>A0A9N7RKY7_STRHE</name>
<dbReference type="Proteomes" id="UP001153555">
    <property type="component" value="Unassembled WGS sequence"/>
</dbReference>
<organism evidence="14 15">
    <name type="scientific">Striga hermonthica</name>
    <name type="common">Purple witchweed</name>
    <name type="synonym">Buchnera hermonthica</name>
    <dbReference type="NCBI Taxonomy" id="68872"/>
    <lineage>
        <taxon>Eukaryota</taxon>
        <taxon>Viridiplantae</taxon>
        <taxon>Streptophyta</taxon>
        <taxon>Embryophyta</taxon>
        <taxon>Tracheophyta</taxon>
        <taxon>Spermatophyta</taxon>
        <taxon>Magnoliopsida</taxon>
        <taxon>eudicotyledons</taxon>
        <taxon>Gunneridae</taxon>
        <taxon>Pentapetalae</taxon>
        <taxon>asterids</taxon>
        <taxon>lamiids</taxon>
        <taxon>Lamiales</taxon>
        <taxon>Orobanchaceae</taxon>
        <taxon>Buchnereae</taxon>
        <taxon>Striga</taxon>
    </lineage>
</organism>
<evidence type="ECO:0000256" key="6">
    <source>
        <dbReference type="ARBA" id="ARBA00022679"/>
    </source>
</evidence>
<dbReference type="PROSITE" id="PS51147">
    <property type="entry name" value="PFTA"/>
    <property type="match status" value="1"/>
</dbReference>
<dbReference type="AlphaFoldDB" id="A0A9N7RKY7"/>
<dbReference type="PANTHER" id="PTHR11129:SF1">
    <property type="entry name" value="PROTEIN FARNESYLTRANSFERASE_GERANYLGERANYLTRANSFERASE TYPE-1 SUBUNIT ALPHA"/>
    <property type="match status" value="1"/>
</dbReference>
<proteinExistence type="inferred from homology"/>
<evidence type="ECO:0000256" key="11">
    <source>
        <dbReference type="ARBA" id="ARBA00042436"/>
    </source>
</evidence>
<keyword evidence="7" id="KW-0677">Repeat</keyword>
<evidence type="ECO:0000313" key="14">
    <source>
        <dbReference type="EMBL" id="CAA0833774.1"/>
    </source>
</evidence>
<sequence>MKSILSTFPSRLDARVEGAFGSVYNLLEIRGISLTGRRQPFSELFLKRLRNVKQPSSPAGGDTGKIGKGLVTLSEIMAEKSRKDQQCSGLRQLLQDVNRQPLEYLVLSLRKVTPLSSPDRSDMEINGDAEQLSECHADLVWTSTKMDPCSSDFWRQRRLLCKKLGTKAASVELLVTKNHLYMDEKNELVWFHRKWVLDTFGGWENELEFCNGLLQRDIYNERAWAQRFFVILRCKTEIAEIDYALDAIVKDPENEYPWRMNITMHSKMYLCAMEALIHLVLLGYSPSKPVQDALAHICPTTEKKSTPVEQIRYILECTNEWSRALYHGHYRKIKLTYAAASNSGGMICGFEWRLYVRQPVAPPPPPPPLTRKQY</sequence>
<dbReference type="EC" id="2.5.1.58" evidence="4"/>
<dbReference type="GO" id="GO:0005953">
    <property type="term" value="C:CAAX-protein geranylgeranyltransferase complex"/>
    <property type="evidence" value="ECO:0007669"/>
    <property type="project" value="TreeGrafter"/>
</dbReference>
<evidence type="ECO:0000256" key="5">
    <source>
        <dbReference type="ARBA" id="ARBA00022602"/>
    </source>
</evidence>
<keyword evidence="15" id="KW-1185">Reference proteome</keyword>
<protein>
    <recommendedName>
        <fullName evidence="9">Protein farnesyltransferase/geranylgeranyltransferase type-1 subunit alpha</fullName>
        <ecNumber evidence="4">2.5.1.58</ecNumber>
        <ecNumber evidence="3">2.5.1.59</ecNumber>
    </recommendedName>
    <alternativeName>
        <fullName evidence="12">CAAX farnesyltransferase subunit alpha</fullName>
    </alternativeName>
    <alternativeName>
        <fullName evidence="11">FTase-alpha</fullName>
    </alternativeName>
    <alternativeName>
        <fullName evidence="10">Ras proteins prenyltransferase subunit alpha</fullName>
    </alternativeName>
    <alternativeName>
        <fullName evidence="13">Type I protein geranyl-geranyltransferase subunit alpha</fullName>
    </alternativeName>
</protein>
<evidence type="ECO:0000256" key="10">
    <source>
        <dbReference type="ARBA" id="ARBA00041392"/>
    </source>
</evidence>
<evidence type="ECO:0000256" key="8">
    <source>
        <dbReference type="ARBA" id="ARBA00022842"/>
    </source>
</evidence>